<dbReference type="EMBL" id="MN739654">
    <property type="protein sequence ID" value="QHT18258.1"/>
    <property type="molecule type" value="Genomic_DNA"/>
</dbReference>
<proteinExistence type="predicted"/>
<sequence length="230" mass="26805">MSTPLLPLYKCLFHMPRRELDAYFEHQEEPSFTEYERYLDSVRGDSGDSIVSTLPTSLYTFYRSVYFSNGDVDSFSEKPLEDILEECMTSVPVFRRCIVKENDTFQCLPYTKDLLDTTCFYDILLDQAYEENTIRYFQGVSTLFIKREPGARTILEGLSIPLQTSVEDETPEYGIFFLDAILTKTNAYTVNNTQWINETTRETYTSFHDMRIKEQGIEESVLLLVYTISN</sequence>
<evidence type="ECO:0000313" key="1">
    <source>
        <dbReference type="EMBL" id="QHT18258.1"/>
    </source>
</evidence>
<reference evidence="1" key="1">
    <citation type="journal article" date="2020" name="Nature">
        <title>Giant virus diversity and host interactions through global metagenomics.</title>
        <authorList>
            <person name="Schulz F."/>
            <person name="Roux S."/>
            <person name="Paez-Espino D."/>
            <person name="Jungbluth S."/>
            <person name="Walsh D.A."/>
            <person name="Denef V.J."/>
            <person name="McMahon K.D."/>
            <person name="Konstantinidis K.T."/>
            <person name="Eloe-Fadrosh E.A."/>
            <person name="Kyrpides N.C."/>
            <person name="Woyke T."/>
        </authorList>
    </citation>
    <scope>NUCLEOTIDE SEQUENCE</scope>
    <source>
        <strain evidence="1">GVMAG-M-3300023174-46</strain>
    </source>
</reference>
<organism evidence="1">
    <name type="scientific">viral metagenome</name>
    <dbReference type="NCBI Taxonomy" id="1070528"/>
    <lineage>
        <taxon>unclassified sequences</taxon>
        <taxon>metagenomes</taxon>
        <taxon>organismal metagenomes</taxon>
    </lineage>
</organism>
<protein>
    <submittedName>
        <fullName evidence="1">Uncharacterized protein</fullName>
    </submittedName>
</protein>
<name>A0A6C0DMU8_9ZZZZ</name>
<dbReference type="AlphaFoldDB" id="A0A6C0DMU8"/>
<accession>A0A6C0DMU8</accession>